<evidence type="ECO:0000259" key="2">
    <source>
        <dbReference type="PROSITE" id="PS51462"/>
    </source>
</evidence>
<dbReference type="PROSITE" id="PS51462">
    <property type="entry name" value="NUDIX"/>
    <property type="match status" value="1"/>
</dbReference>
<dbReference type="GO" id="GO:0016787">
    <property type="term" value="F:hydrolase activity"/>
    <property type="evidence" value="ECO:0007669"/>
    <property type="project" value="UniProtKB-KW"/>
</dbReference>
<name>A0A938B2K7_UNCTE</name>
<dbReference type="AlphaFoldDB" id="A0A938B2K7"/>
<feature type="non-terminal residue" evidence="3">
    <location>
        <position position="158"/>
    </location>
</feature>
<sequence>MPRAYAYCPCCGATFVREFRHGRERLICSACNFIFWQNPVVGVAVIILDSTQILLARRARGVYKGTWCIPCGYVEYDEDVRQAAQREFQEETGLLVDVGAVYAVHSNFHNPASHSVGIWFRGTVLSGTLRPDDDVDQVMYAPLQHLPEPLAFPTDRLV</sequence>
<comment type="caution">
    <text evidence="3">The sequence shown here is derived from an EMBL/GenBank/DDBJ whole genome shotgun (WGS) entry which is preliminary data.</text>
</comment>
<proteinExistence type="predicted"/>
<dbReference type="EMBL" id="VGLS01000299">
    <property type="protein sequence ID" value="MBM3224326.1"/>
    <property type="molecule type" value="Genomic_DNA"/>
</dbReference>
<evidence type="ECO:0000256" key="1">
    <source>
        <dbReference type="ARBA" id="ARBA00022801"/>
    </source>
</evidence>
<protein>
    <submittedName>
        <fullName evidence="3">NUDIX hydrolase</fullName>
    </submittedName>
</protein>
<dbReference type="PROSITE" id="PS00893">
    <property type="entry name" value="NUDIX_BOX"/>
    <property type="match status" value="1"/>
</dbReference>
<dbReference type="Pfam" id="PF00293">
    <property type="entry name" value="NUDIX"/>
    <property type="match status" value="1"/>
</dbReference>
<dbReference type="SUPFAM" id="SSF55811">
    <property type="entry name" value="Nudix"/>
    <property type="match status" value="1"/>
</dbReference>
<evidence type="ECO:0000313" key="3">
    <source>
        <dbReference type="EMBL" id="MBM3224326.1"/>
    </source>
</evidence>
<dbReference type="CDD" id="cd04678">
    <property type="entry name" value="NUDIX_MTH2_Nudt15"/>
    <property type="match status" value="1"/>
</dbReference>
<reference evidence="3" key="1">
    <citation type="submission" date="2019-03" db="EMBL/GenBank/DDBJ databases">
        <title>Lake Tanganyika Metagenome-Assembled Genomes (MAGs).</title>
        <authorList>
            <person name="Tran P."/>
        </authorList>
    </citation>
    <scope>NUCLEOTIDE SEQUENCE</scope>
    <source>
        <strain evidence="3">K_DeepCast_65m_m2_066</strain>
    </source>
</reference>
<keyword evidence="1 3" id="KW-0378">Hydrolase</keyword>
<dbReference type="PANTHER" id="PTHR43736">
    <property type="entry name" value="ADP-RIBOSE PYROPHOSPHATASE"/>
    <property type="match status" value="1"/>
</dbReference>
<feature type="domain" description="Nudix hydrolase" evidence="2">
    <location>
        <begin position="36"/>
        <end position="158"/>
    </location>
</feature>
<dbReference type="InterPro" id="IPR020084">
    <property type="entry name" value="NUDIX_hydrolase_CS"/>
</dbReference>
<dbReference type="Gene3D" id="3.90.79.10">
    <property type="entry name" value="Nucleoside Triphosphate Pyrophosphohydrolase"/>
    <property type="match status" value="1"/>
</dbReference>
<gene>
    <name evidence="3" type="ORF">FJZ47_11040</name>
</gene>
<accession>A0A938B2K7</accession>
<dbReference type="Proteomes" id="UP000712673">
    <property type="component" value="Unassembled WGS sequence"/>
</dbReference>
<dbReference type="InterPro" id="IPR015797">
    <property type="entry name" value="NUDIX_hydrolase-like_dom_sf"/>
</dbReference>
<dbReference type="InterPro" id="IPR000086">
    <property type="entry name" value="NUDIX_hydrolase_dom"/>
</dbReference>
<evidence type="ECO:0000313" key="4">
    <source>
        <dbReference type="Proteomes" id="UP000712673"/>
    </source>
</evidence>
<dbReference type="PANTHER" id="PTHR43736:SF1">
    <property type="entry name" value="DIHYDRONEOPTERIN TRIPHOSPHATE DIPHOSPHATASE"/>
    <property type="match status" value="1"/>
</dbReference>
<organism evidence="3 4">
    <name type="scientific">Tectimicrobiota bacterium</name>
    <dbReference type="NCBI Taxonomy" id="2528274"/>
    <lineage>
        <taxon>Bacteria</taxon>
        <taxon>Pseudomonadati</taxon>
        <taxon>Nitrospinota/Tectimicrobiota group</taxon>
        <taxon>Candidatus Tectimicrobiota</taxon>
    </lineage>
</organism>